<evidence type="ECO:0000256" key="2">
    <source>
        <dbReference type="ARBA" id="ARBA00022801"/>
    </source>
</evidence>
<evidence type="ECO:0000256" key="4">
    <source>
        <dbReference type="ARBA" id="ARBA00025764"/>
    </source>
</evidence>
<keyword evidence="2" id="KW-0378">Hydrolase</keyword>
<evidence type="ECO:0000259" key="9">
    <source>
        <dbReference type="PROSITE" id="PS51084"/>
    </source>
</evidence>
<evidence type="ECO:0000256" key="5">
    <source>
        <dbReference type="ARBA" id="ARBA00039802"/>
    </source>
</evidence>
<dbReference type="Proteomes" id="UP000038040">
    <property type="component" value="Unplaced"/>
</dbReference>
<dbReference type="STRING" id="318479.A0A0N4U0W4"/>
<feature type="transmembrane region" description="Helical" evidence="8">
    <location>
        <begin position="81"/>
        <end position="101"/>
    </location>
</feature>
<evidence type="ECO:0000313" key="12">
    <source>
        <dbReference type="Proteomes" id="UP000274756"/>
    </source>
</evidence>
<dbReference type="OrthoDB" id="1915375at2759"/>
<keyword evidence="8" id="KW-0472">Membrane</keyword>
<comment type="similarity">
    <text evidence="4">Belongs to the HINT family.</text>
</comment>
<dbReference type="Gene3D" id="3.30.428.10">
    <property type="entry name" value="HIT-like"/>
    <property type="match status" value="1"/>
</dbReference>
<name>A0A0N4U0W4_DRAME</name>
<dbReference type="GO" id="GO:0000166">
    <property type="term" value="F:nucleotide binding"/>
    <property type="evidence" value="ECO:0007669"/>
    <property type="project" value="UniProtKB-KW"/>
</dbReference>
<comment type="catalytic activity">
    <reaction evidence="3">
        <text>adenosine 5'-phosphoramidate + H2O = NH4(+) + AMP</text>
        <dbReference type="Rhea" id="RHEA:67916"/>
        <dbReference type="ChEBI" id="CHEBI:15377"/>
        <dbReference type="ChEBI" id="CHEBI:28938"/>
        <dbReference type="ChEBI" id="CHEBI:57890"/>
        <dbReference type="ChEBI" id="CHEBI:456215"/>
    </reaction>
</comment>
<feature type="domain" description="HIT" evidence="9">
    <location>
        <begin position="1"/>
        <end position="91"/>
    </location>
</feature>
<evidence type="ECO:0000313" key="10">
    <source>
        <dbReference type="EMBL" id="VDN54597.1"/>
    </source>
</evidence>
<dbReference type="WBParaSite" id="DME_0000021001-mRNA-1">
    <property type="protein sequence ID" value="DME_0000021001-mRNA-1"/>
    <property type="gene ID" value="DME_0000021001"/>
</dbReference>
<keyword evidence="8" id="KW-0812">Transmembrane</keyword>
<feature type="short sequence motif" description="Histidine triad motif" evidence="7">
    <location>
        <begin position="76"/>
        <end position="80"/>
    </location>
</feature>
<dbReference type="AlphaFoldDB" id="A0A0N4U0W4"/>
<evidence type="ECO:0000256" key="3">
    <source>
        <dbReference type="ARBA" id="ARBA00024472"/>
    </source>
</evidence>
<dbReference type="GO" id="GO:0016787">
    <property type="term" value="F:hydrolase activity"/>
    <property type="evidence" value="ECO:0007669"/>
    <property type="project" value="UniProtKB-KW"/>
</dbReference>
<sequence>MKDIKPHAPHHYLVLSKLHINKPSDLTPADVPLVKEMERMGREFLREALRTSGDADTIEDMLRIGFHCSNFLSVYHLHMHILYPISGVSLYFILGVIFLFYNSQENFKPSHNS</sequence>
<dbReference type="SUPFAM" id="SSF54197">
    <property type="entry name" value="HIT-like"/>
    <property type="match status" value="1"/>
</dbReference>
<dbReference type="Pfam" id="PF11969">
    <property type="entry name" value="DcpS_C"/>
    <property type="match status" value="1"/>
</dbReference>
<reference evidence="10 12" key="2">
    <citation type="submission" date="2018-11" db="EMBL/GenBank/DDBJ databases">
        <authorList>
            <consortium name="Pathogen Informatics"/>
        </authorList>
    </citation>
    <scope>NUCLEOTIDE SEQUENCE [LARGE SCALE GENOMIC DNA]</scope>
</reference>
<reference evidence="13" key="1">
    <citation type="submission" date="2017-02" db="UniProtKB">
        <authorList>
            <consortium name="WormBaseParasite"/>
        </authorList>
    </citation>
    <scope>IDENTIFICATION</scope>
</reference>
<dbReference type="InterPro" id="IPR011146">
    <property type="entry name" value="HIT-like"/>
</dbReference>
<accession>A0A0N4U0W4</accession>
<evidence type="ECO:0000256" key="6">
    <source>
        <dbReference type="ARBA" id="ARBA00042361"/>
    </source>
</evidence>
<gene>
    <name evidence="10" type="ORF">DME_LOCUS4570</name>
</gene>
<dbReference type="PROSITE" id="PS51084">
    <property type="entry name" value="HIT_2"/>
    <property type="match status" value="1"/>
</dbReference>
<protein>
    <recommendedName>
        <fullName evidence="5">Adenosine 5'-monophosphoramidase HINT3</fullName>
    </recommendedName>
    <alternativeName>
        <fullName evidence="6">Histidine triad nucleotide-binding protein 3</fullName>
    </alternativeName>
</protein>
<keyword evidence="12" id="KW-1185">Reference proteome</keyword>
<proteinExistence type="inferred from homology"/>
<dbReference type="Proteomes" id="UP000274756">
    <property type="component" value="Unassembled WGS sequence"/>
</dbReference>
<dbReference type="PANTHER" id="PTHR12486">
    <property type="entry name" value="APRATAXIN-RELATED"/>
    <property type="match status" value="1"/>
</dbReference>
<evidence type="ECO:0000256" key="8">
    <source>
        <dbReference type="SAM" id="Phobius"/>
    </source>
</evidence>
<evidence type="ECO:0000256" key="7">
    <source>
        <dbReference type="PROSITE-ProRule" id="PRU00464"/>
    </source>
</evidence>
<evidence type="ECO:0000313" key="13">
    <source>
        <dbReference type="WBParaSite" id="DME_0000021001-mRNA-1"/>
    </source>
</evidence>
<keyword evidence="1" id="KW-0547">Nucleotide-binding</keyword>
<evidence type="ECO:0000256" key="1">
    <source>
        <dbReference type="ARBA" id="ARBA00022741"/>
    </source>
</evidence>
<dbReference type="InterPro" id="IPR036265">
    <property type="entry name" value="HIT-like_sf"/>
</dbReference>
<dbReference type="EMBL" id="UYYG01001150">
    <property type="protein sequence ID" value="VDN54597.1"/>
    <property type="molecule type" value="Genomic_DNA"/>
</dbReference>
<evidence type="ECO:0000313" key="11">
    <source>
        <dbReference type="Proteomes" id="UP000038040"/>
    </source>
</evidence>
<dbReference type="PANTHER" id="PTHR12486:SF5">
    <property type="entry name" value="ADENOSINE 5'-MONOPHOSPHORAMIDASE HINT3"/>
    <property type="match status" value="1"/>
</dbReference>
<organism evidence="11 13">
    <name type="scientific">Dracunculus medinensis</name>
    <name type="common">Guinea worm</name>
    <dbReference type="NCBI Taxonomy" id="318479"/>
    <lineage>
        <taxon>Eukaryota</taxon>
        <taxon>Metazoa</taxon>
        <taxon>Ecdysozoa</taxon>
        <taxon>Nematoda</taxon>
        <taxon>Chromadorea</taxon>
        <taxon>Rhabditida</taxon>
        <taxon>Spirurina</taxon>
        <taxon>Dracunculoidea</taxon>
        <taxon>Dracunculidae</taxon>
        <taxon>Dracunculus</taxon>
    </lineage>
</organism>
<keyword evidence="8" id="KW-1133">Transmembrane helix</keyword>